<keyword evidence="5" id="KW-0732">Signal</keyword>
<organism evidence="7 8">
    <name type="scientific">Pleomassaria siparia CBS 279.74</name>
    <dbReference type="NCBI Taxonomy" id="1314801"/>
    <lineage>
        <taxon>Eukaryota</taxon>
        <taxon>Fungi</taxon>
        <taxon>Dikarya</taxon>
        <taxon>Ascomycota</taxon>
        <taxon>Pezizomycotina</taxon>
        <taxon>Dothideomycetes</taxon>
        <taxon>Pleosporomycetidae</taxon>
        <taxon>Pleosporales</taxon>
        <taxon>Pleomassariaceae</taxon>
        <taxon>Pleomassaria</taxon>
    </lineage>
</organism>
<dbReference type="Proteomes" id="UP000799428">
    <property type="component" value="Unassembled WGS sequence"/>
</dbReference>
<reference evidence="7" key="1">
    <citation type="journal article" date="2020" name="Stud. Mycol.">
        <title>101 Dothideomycetes genomes: a test case for predicting lifestyles and emergence of pathogens.</title>
        <authorList>
            <person name="Haridas S."/>
            <person name="Albert R."/>
            <person name="Binder M."/>
            <person name="Bloem J."/>
            <person name="Labutti K."/>
            <person name="Salamov A."/>
            <person name="Andreopoulos B."/>
            <person name="Baker S."/>
            <person name="Barry K."/>
            <person name="Bills G."/>
            <person name="Bluhm B."/>
            <person name="Cannon C."/>
            <person name="Castanera R."/>
            <person name="Culley D."/>
            <person name="Daum C."/>
            <person name="Ezra D."/>
            <person name="Gonzalez J."/>
            <person name="Henrissat B."/>
            <person name="Kuo A."/>
            <person name="Liang C."/>
            <person name="Lipzen A."/>
            <person name="Lutzoni F."/>
            <person name="Magnuson J."/>
            <person name="Mondo S."/>
            <person name="Nolan M."/>
            <person name="Ohm R."/>
            <person name="Pangilinan J."/>
            <person name="Park H.-J."/>
            <person name="Ramirez L."/>
            <person name="Alfaro M."/>
            <person name="Sun H."/>
            <person name="Tritt A."/>
            <person name="Yoshinaga Y."/>
            <person name="Zwiers L.-H."/>
            <person name="Turgeon B."/>
            <person name="Goodwin S."/>
            <person name="Spatafora J."/>
            <person name="Crous P."/>
            <person name="Grigoriev I."/>
        </authorList>
    </citation>
    <scope>NUCLEOTIDE SEQUENCE</scope>
    <source>
        <strain evidence="7">CBS 279.74</strain>
    </source>
</reference>
<dbReference type="AlphaFoldDB" id="A0A6G1KE84"/>
<name>A0A6G1KE84_9PLEO</name>
<dbReference type="InterPro" id="IPR001547">
    <property type="entry name" value="Glyco_hydro_5"/>
</dbReference>
<dbReference type="PANTHER" id="PTHR31263:SF0">
    <property type="entry name" value="CELLULASE FAMILY PROTEIN (AFU_ORTHOLOGUE AFUA_5G14560)"/>
    <property type="match status" value="1"/>
</dbReference>
<protein>
    <submittedName>
        <fullName evidence="7">Glycoside hydrolase family 5 protein</fullName>
    </submittedName>
</protein>
<sequence length="413" mass="45909">MLLSVLPTTLLLATTALAQLEPLHTSSRWIVDSAEKRFKFRCINWAGHMEASIPEGLQHNSVENIAKIVAESGFNCVRLTFSIDMALDQGLKVRDSFATLAGRTGANETDVDDLWTRVKRNNLWIEDASVSEAFGKVIDTLGTLNIRVILDNHVSHASWCCNLDDGNGWWDQGSLYVESNSRFFNTDNWNRGLAAIATFAKDHPAVAGIGLRNEIREVPVVQNRSDWYKFIAQGATSVHTANPDLLIVMGGTLSSTDASFLRNSPLDRSAYGNKVVWEWHAYTFSPPWIASFKSCTVWKTTVGGSTGFLLSEGKDYTGPLWLSEFGVGMTGGPPERFGIGSQEDYDYLKCLVEYVTGNDGDWALWAIQGNYYVRNGEVDLEESWGLLNTDWTAWRNPAIKDVLGKMFDQTQGP</sequence>
<dbReference type="InterPro" id="IPR017853">
    <property type="entry name" value="GH"/>
</dbReference>
<evidence type="ECO:0000256" key="2">
    <source>
        <dbReference type="ARBA" id="ARBA00022801"/>
    </source>
</evidence>
<feature type="signal peptide" evidence="5">
    <location>
        <begin position="1"/>
        <end position="18"/>
    </location>
</feature>
<keyword evidence="3 4" id="KW-0326">Glycosidase</keyword>
<feature type="chain" id="PRO_5026107353" evidence="5">
    <location>
        <begin position="19"/>
        <end position="413"/>
    </location>
</feature>
<dbReference type="Pfam" id="PF00150">
    <property type="entry name" value="Cellulase"/>
    <property type="match status" value="1"/>
</dbReference>
<dbReference type="SUPFAM" id="SSF51445">
    <property type="entry name" value="(Trans)glycosidases"/>
    <property type="match status" value="1"/>
</dbReference>
<dbReference type="PANTHER" id="PTHR31263">
    <property type="entry name" value="CELLULASE FAMILY PROTEIN (AFU_ORTHOLOGUE AFUA_5G14560)"/>
    <property type="match status" value="1"/>
</dbReference>
<feature type="domain" description="Glycoside hydrolase family 5" evidence="6">
    <location>
        <begin position="61"/>
        <end position="369"/>
    </location>
</feature>
<keyword evidence="2 4" id="KW-0378">Hydrolase</keyword>
<evidence type="ECO:0000256" key="1">
    <source>
        <dbReference type="ARBA" id="ARBA00005641"/>
    </source>
</evidence>
<dbReference type="GO" id="GO:0004553">
    <property type="term" value="F:hydrolase activity, hydrolyzing O-glycosyl compounds"/>
    <property type="evidence" value="ECO:0007669"/>
    <property type="project" value="InterPro"/>
</dbReference>
<dbReference type="GO" id="GO:0000272">
    <property type="term" value="P:polysaccharide catabolic process"/>
    <property type="evidence" value="ECO:0007669"/>
    <property type="project" value="InterPro"/>
</dbReference>
<dbReference type="OrthoDB" id="442731at2759"/>
<evidence type="ECO:0000256" key="5">
    <source>
        <dbReference type="SAM" id="SignalP"/>
    </source>
</evidence>
<accession>A0A6G1KE84</accession>
<comment type="similarity">
    <text evidence="1 4">Belongs to the glycosyl hydrolase 5 (cellulase A) family.</text>
</comment>
<proteinExistence type="inferred from homology"/>
<gene>
    <name evidence="7" type="ORF">K504DRAFT_453741</name>
</gene>
<evidence type="ECO:0000256" key="3">
    <source>
        <dbReference type="ARBA" id="ARBA00023295"/>
    </source>
</evidence>
<evidence type="ECO:0000313" key="8">
    <source>
        <dbReference type="Proteomes" id="UP000799428"/>
    </source>
</evidence>
<evidence type="ECO:0000259" key="6">
    <source>
        <dbReference type="Pfam" id="PF00150"/>
    </source>
</evidence>
<keyword evidence="8" id="KW-1185">Reference proteome</keyword>
<dbReference type="EMBL" id="MU005768">
    <property type="protein sequence ID" value="KAF2710667.1"/>
    <property type="molecule type" value="Genomic_DNA"/>
</dbReference>
<evidence type="ECO:0000313" key="7">
    <source>
        <dbReference type="EMBL" id="KAF2710667.1"/>
    </source>
</evidence>
<evidence type="ECO:0000256" key="4">
    <source>
        <dbReference type="RuleBase" id="RU361153"/>
    </source>
</evidence>
<dbReference type="Gene3D" id="3.20.20.80">
    <property type="entry name" value="Glycosidases"/>
    <property type="match status" value="1"/>
</dbReference>